<evidence type="ECO:0000313" key="2">
    <source>
        <dbReference type="Proteomes" id="UP000798662"/>
    </source>
</evidence>
<dbReference type="Proteomes" id="UP000798662">
    <property type="component" value="Chromosome 3"/>
</dbReference>
<dbReference type="EMBL" id="CM020620">
    <property type="protein sequence ID" value="KAK1869118.1"/>
    <property type="molecule type" value="Genomic_DNA"/>
</dbReference>
<keyword evidence="2" id="KW-1185">Reference proteome</keyword>
<name>A0ACC3CH29_PYRYE</name>
<evidence type="ECO:0000313" key="1">
    <source>
        <dbReference type="EMBL" id="KAK1869118.1"/>
    </source>
</evidence>
<protein>
    <submittedName>
        <fullName evidence="1">Uncharacterized protein</fullName>
    </submittedName>
</protein>
<reference evidence="1" key="1">
    <citation type="submission" date="2019-11" db="EMBL/GenBank/DDBJ databases">
        <title>Nori genome reveals adaptations in red seaweeds to the harsh intertidal environment.</title>
        <authorList>
            <person name="Wang D."/>
            <person name="Mao Y."/>
        </authorList>
    </citation>
    <scope>NUCLEOTIDE SEQUENCE</scope>
    <source>
        <tissue evidence="1">Gametophyte</tissue>
    </source>
</reference>
<proteinExistence type="predicted"/>
<gene>
    <name evidence="1" type="ORF">I4F81_011600</name>
</gene>
<sequence length="340" mass="35472">MPEETWGIGEPTDDPGVTTEPQPPPPVVPPFPSTPPSPSARPTWSPRPTADPPSNTRSPTATPSPVEISQDLPVDDTYVVSTFNYHFRVPTVVARTDSALNSVVGDATRRVQKVLNSWSNERPGESGTWVIFAAAETGLSNRTTRVVLVTYAATLLASDAAAVRTSLRSYVDSGELDQDVRHEEPAQVQVEVKTAPTVGLGLAAAPVGSSGDRTGGAGPSISTLVGAIVGGVFGGAVCALAALFAISRHNNSRAIDGGRWSDGSSGWTSFQDRPSGSDGRGSGLSASALGSDFDPYENRLWWLDDARVSTASSSSAAGGEGDPVLGPSKLVRLGIQRRER</sequence>
<comment type="caution">
    <text evidence="1">The sequence shown here is derived from an EMBL/GenBank/DDBJ whole genome shotgun (WGS) entry which is preliminary data.</text>
</comment>
<organism evidence="1 2">
    <name type="scientific">Pyropia yezoensis</name>
    <name type="common">Susabi-nori</name>
    <name type="synonym">Porphyra yezoensis</name>
    <dbReference type="NCBI Taxonomy" id="2788"/>
    <lineage>
        <taxon>Eukaryota</taxon>
        <taxon>Rhodophyta</taxon>
        <taxon>Bangiophyceae</taxon>
        <taxon>Bangiales</taxon>
        <taxon>Bangiaceae</taxon>
        <taxon>Pyropia</taxon>
    </lineage>
</organism>
<accession>A0ACC3CH29</accession>